<keyword evidence="1" id="KW-0472">Membrane</keyword>
<keyword evidence="3" id="KW-1185">Reference proteome</keyword>
<feature type="transmembrane region" description="Helical" evidence="1">
    <location>
        <begin position="71"/>
        <end position="90"/>
    </location>
</feature>
<keyword evidence="1" id="KW-1133">Transmembrane helix</keyword>
<accession>A0A376AG07</accession>
<sequence>MPTFLSRYATPFTTGLFLVSLVSGIALFFHFGTSAFREMHEWLSMVLILPFVLHIWKNWRPFLMYFKRPPMAIALGLSLAAGLAMAWPALTGETSVSPQVAMIELVANGTPAQVAPLYNETEEAFIATLKEKGFTAAETGKSLVDIATASGKGERDVVMTLTALKQ</sequence>
<evidence type="ECO:0000256" key="1">
    <source>
        <dbReference type="SAM" id="Phobius"/>
    </source>
</evidence>
<dbReference type="EMBL" id="UEYP01000002">
    <property type="protein sequence ID" value="SSC66403.1"/>
    <property type="molecule type" value="Genomic_DNA"/>
</dbReference>
<evidence type="ECO:0000313" key="3">
    <source>
        <dbReference type="Proteomes" id="UP000254764"/>
    </source>
</evidence>
<dbReference type="Proteomes" id="UP000254764">
    <property type="component" value="Unassembled WGS sequence"/>
</dbReference>
<keyword evidence="1" id="KW-0812">Transmembrane</keyword>
<name>A0A376AG07_9HYPH</name>
<dbReference type="RefSeq" id="WP_115669195.1">
    <property type="nucleotide sequence ID" value="NZ_UEYP01000002.1"/>
</dbReference>
<organism evidence="2 3">
    <name type="scientific">Ciceribacter selenitireducens ATCC BAA-1503</name>
    <dbReference type="NCBI Taxonomy" id="1336235"/>
    <lineage>
        <taxon>Bacteria</taxon>
        <taxon>Pseudomonadati</taxon>
        <taxon>Pseudomonadota</taxon>
        <taxon>Alphaproteobacteria</taxon>
        <taxon>Hyphomicrobiales</taxon>
        <taxon>Rhizobiaceae</taxon>
        <taxon>Ciceribacter</taxon>
    </lineage>
</organism>
<protein>
    <submittedName>
        <fullName evidence="2">Uncharacterized protein</fullName>
    </submittedName>
</protein>
<evidence type="ECO:0000313" key="2">
    <source>
        <dbReference type="EMBL" id="SSC66403.1"/>
    </source>
</evidence>
<reference evidence="3" key="1">
    <citation type="submission" date="2018-07" db="EMBL/GenBank/DDBJ databases">
        <authorList>
            <person name="Peiro R."/>
            <person name="Begona"/>
            <person name="Cbmso G."/>
            <person name="Lopez M."/>
            <person name="Gonzalez S."/>
        </authorList>
    </citation>
    <scope>NUCLEOTIDE SEQUENCE [LARGE SCALE GENOMIC DNA]</scope>
</reference>
<dbReference type="OrthoDB" id="5339490at2"/>
<feature type="transmembrane region" description="Helical" evidence="1">
    <location>
        <begin position="42"/>
        <end position="59"/>
    </location>
</feature>
<dbReference type="AlphaFoldDB" id="A0A376AG07"/>
<gene>
    <name evidence="2" type="ORF">RHIZ70_2111</name>
</gene>
<feature type="transmembrane region" description="Helical" evidence="1">
    <location>
        <begin position="12"/>
        <end position="36"/>
    </location>
</feature>
<proteinExistence type="predicted"/>